<dbReference type="GO" id="GO:0043814">
    <property type="term" value="F:phospholactate guanylyltransferase activity"/>
    <property type="evidence" value="ECO:0007669"/>
    <property type="project" value="InterPro"/>
</dbReference>
<keyword evidence="1 5" id="KW-0808">Transferase</keyword>
<dbReference type="SUPFAM" id="SSF53448">
    <property type="entry name" value="Nucleotide-diphospho-sugar transferases"/>
    <property type="match status" value="1"/>
</dbReference>
<dbReference type="GO" id="GO:0005525">
    <property type="term" value="F:GTP binding"/>
    <property type="evidence" value="ECO:0007669"/>
    <property type="project" value="UniProtKB-KW"/>
</dbReference>
<evidence type="ECO:0000256" key="1">
    <source>
        <dbReference type="ARBA" id="ARBA00022679"/>
    </source>
</evidence>
<feature type="binding site" evidence="5">
    <location>
        <position position="168"/>
    </location>
    <ligand>
        <name>phosphoenolpyruvate</name>
        <dbReference type="ChEBI" id="CHEBI:58702"/>
    </ligand>
</feature>
<keyword evidence="7" id="KW-1185">Reference proteome</keyword>
<dbReference type="eggNOG" id="COG1920">
    <property type="taxonomic scope" value="Bacteria"/>
</dbReference>
<dbReference type="InterPro" id="IPR002835">
    <property type="entry name" value="CofC"/>
</dbReference>
<dbReference type="NCBIfam" id="TIGR03552">
    <property type="entry name" value="F420_cofC"/>
    <property type="match status" value="1"/>
</dbReference>
<name>M3UN22_GORML</name>
<evidence type="ECO:0000256" key="3">
    <source>
        <dbReference type="ARBA" id="ARBA00022741"/>
    </source>
</evidence>
<accession>M3UN22</accession>
<dbReference type="GO" id="GO:0052645">
    <property type="term" value="P:F420-0 metabolic process"/>
    <property type="evidence" value="ECO:0007669"/>
    <property type="project" value="UniProtKB-UniRule"/>
</dbReference>
<comment type="function">
    <text evidence="5">Guanylyltransferase that catalyzes the activation of phosphoenolpyruvate (PEP) as enolpyruvoyl-2-diphospho-5'-guanosine, via the condensation of PEP with GTP. It is involved in the biosynthesis of coenzyme F420, a hydride carrier cofactor.</text>
</comment>
<dbReference type="OrthoDB" id="9151145at2"/>
<organism evidence="6 7">
    <name type="scientific">Gordonia malaquae NBRC 108250</name>
    <dbReference type="NCBI Taxonomy" id="1223542"/>
    <lineage>
        <taxon>Bacteria</taxon>
        <taxon>Bacillati</taxon>
        <taxon>Actinomycetota</taxon>
        <taxon>Actinomycetes</taxon>
        <taxon>Mycobacteriales</taxon>
        <taxon>Gordoniaceae</taxon>
        <taxon>Gordonia</taxon>
    </lineage>
</organism>
<reference evidence="6 7" key="1">
    <citation type="submission" date="2013-02" db="EMBL/GenBank/DDBJ databases">
        <title>Whole genome shotgun sequence of Gordonia malaquae NBRC 108250.</title>
        <authorList>
            <person name="Yoshida I."/>
            <person name="Hosoyama A."/>
            <person name="Tsuchikane K."/>
            <person name="Ando Y."/>
            <person name="Baba S."/>
            <person name="Ohji S."/>
            <person name="Hamada M."/>
            <person name="Tamura T."/>
            <person name="Yamazoe A."/>
            <person name="Yamazaki S."/>
            <person name="Fujita N."/>
        </authorList>
    </citation>
    <scope>NUCLEOTIDE SEQUENCE [LARGE SCALE GENOMIC DNA]</scope>
    <source>
        <strain evidence="6 7">NBRC 108250</strain>
    </source>
</reference>
<keyword evidence="3 5" id="KW-0547">Nucleotide-binding</keyword>
<keyword evidence="4 5" id="KW-0342">GTP-binding</keyword>
<protein>
    <recommendedName>
        <fullName evidence="5">Phosphoenolpyruvate guanylyltransferase</fullName>
        <shortName evidence="5">PEP guanylyltransferase</shortName>
        <ecNumber evidence="5">2.7.7.105</ecNumber>
    </recommendedName>
</protein>
<evidence type="ECO:0000256" key="5">
    <source>
        <dbReference type="HAMAP-Rule" id="MF_02114"/>
    </source>
</evidence>
<evidence type="ECO:0000313" key="6">
    <source>
        <dbReference type="EMBL" id="GAC81405.1"/>
    </source>
</evidence>
<dbReference type="UniPathway" id="UPA00071"/>
<sequence>MVDMGVRPSAAPETTVVLAVKALDDAKSRLRPLPPAHDDRPALVVAMLTDTLTAVVAAGPRRIVVVSPDVRVHTIASDFGAVTVDEPTSRPAGWTALNAALAHGAAAFDGPIAYLQADLPAMRARSLQEALDEAADELVDAPAAFVSDRAGTGTALLVAGPSFRPLFGVGSAAAHRAAAAVELDPDHSRWPDLRTDIDTPDDLAAARVLGLGGTTSQLLLG</sequence>
<dbReference type="RefSeq" id="WP_008381125.1">
    <property type="nucleotide sequence ID" value="NZ_BAOP01000033.1"/>
</dbReference>
<dbReference type="STRING" id="410332.SAMN04488550_3095"/>
<comment type="caution">
    <text evidence="6">The sequence shown here is derived from an EMBL/GenBank/DDBJ whole genome shotgun (WGS) entry which is preliminary data.</text>
</comment>
<comment type="catalytic activity">
    <reaction evidence="5">
        <text>phosphoenolpyruvate + GTP + H(+) = enolpyruvoyl-2-diphospho-5'-guanosine + diphosphate</text>
        <dbReference type="Rhea" id="RHEA:30519"/>
        <dbReference type="ChEBI" id="CHEBI:15378"/>
        <dbReference type="ChEBI" id="CHEBI:33019"/>
        <dbReference type="ChEBI" id="CHEBI:37565"/>
        <dbReference type="ChEBI" id="CHEBI:58702"/>
        <dbReference type="ChEBI" id="CHEBI:143701"/>
        <dbReference type="EC" id="2.7.7.105"/>
    </reaction>
</comment>
<dbReference type="EC" id="2.7.7.105" evidence="5"/>
<feature type="binding site" evidence="5">
    <location>
        <position position="154"/>
    </location>
    <ligand>
        <name>phosphoenolpyruvate</name>
        <dbReference type="ChEBI" id="CHEBI:58702"/>
    </ligand>
</feature>
<comment type="pathway">
    <text evidence="5">Cofactor biosynthesis; coenzyme F420 biosynthesis.</text>
</comment>
<comment type="similarity">
    <text evidence="5">Belongs to the CofC family.</text>
</comment>
<dbReference type="EMBL" id="BAOP01000033">
    <property type="protein sequence ID" value="GAC81405.1"/>
    <property type="molecule type" value="Genomic_DNA"/>
</dbReference>
<dbReference type="Proteomes" id="UP000035009">
    <property type="component" value="Unassembled WGS sequence"/>
</dbReference>
<evidence type="ECO:0000256" key="4">
    <source>
        <dbReference type="ARBA" id="ARBA00023134"/>
    </source>
</evidence>
<keyword evidence="2 5" id="KW-0548">Nucleotidyltransferase</keyword>
<gene>
    <name evidence="5" type="primary">fbiD</name>
    <name evidence="6" type="ORF">GM1_033_00450</name>
</gene>
<evidence type="ECO:0000313" key="7">
    <source>
        <dbReference type="Proteomes" id="UP000035009"/>
    </source>
</evidence>
<proteinExistence type="inferred from homology"/>
<dbReference type="InterPro" id="IPR029044">
    <property type="entry name" value="Nucleotide-diphossugar_trans"/>
</dbReference>
<dbReference type="Gene3D" id="3.90.550.10">
    <property type="entry name" value="Spore Coat Polysaccharide Biosynthesis Protein SpsA, Chain A"/>
    <property type="match status" value="1"/>
</dbReference>
<dbReference type="AlphaFoldDB" id="M3UN22"/>
<dbReference type="PANTHER" id="PTHR40392:SF1">
    <property type="entry name" value="2-PHOSPHO-L-LACTATE GUANYLYLTRANSFERASE"/>
    <property type="match status" value="1"/>
</dbReference>
<dbReference type="HAMAP" id="MF_02114">
    <property type="entry name" value="CofC"/>
    <property type="match status" value="1"/>
</dbReference>
<evidence type="ECO:0000256" key="2">
    <source>
        <dbReference type="ARBA" id="ARBA00022695"/>
    </source>
</evidence>
<dbReference type="PANTHER" id="PTHR40392">
    <property type="entry name" value="2-PHOSPHO-L-LACTATE GUANYLYLTRANSFERASE"/>
    <property type="match status" value="1"/>
</dbReference>
<feature type="binding site" evidence="5">
    <location>
        <position position="171"/>
    </location>
    <ligand>
        <name>phosphoenolpyruvate</name>
        <dbReference type="ChEBI" id="CHEBI:58702"/>
    </ligand>
</feature>